<comment type="subcellular location">
    <subcellularLocation>
        <location evidence="1">Cell membrane</location>
        <topology evidence="1">Peripheral membrane protein</topology>
    </subcellularLocation>
</comment>
<keyword evidence="6" id="KW-1278">Translocase</keyword>
<dbReference type="InterPro" id="IPR013563">
    <property type="entry name" value="Oligopep_ABC_C"/>
</dbReference>
<dbReference type="GO" id="GO:0005524">
    <property type="term" value="F:ATP binding"/>
    <property type="evidence" value="ECO:0007669"/>
    <property type="project" value="UniProtKB-KW"/>
</dbReference>
<gene>
    <name evidence="15" type="ORF">J2753_000632</name>
</gene>
<dbReference type="InterPro" id="IPR003439">
    <property type="entry name" value="ABC_transporter-like_ATP-bd"/>
</dbReference>
<dbReference type="InterPro" id="IPR027417">
    <property type="entry name" value="P-loop_NTPase"/>
</dbReference>
<sequence length="361" mass="38487">MADSPPTTDAPLLRAQNLRTQFGRENPLVAVDGISYDLRAGETLGIVGESGAGKSVSVRSLVGLIDDPGEVTGSVRWRGEELVDASSRKLRAVRGSGIGMVFQNAEAAFDPSLTVGTQIVEAVRASRDLSKQDAHEEAIDLLVEVGIGDPGGRFDDYPHEYSGGMAQRAIIAMALAGEPDLLIADEPTTGLDVSVQAGIVDLFRDLVAERDMSLLLISHDLGVVSQLCERIAVMYAGRIVERGSRKQLLGSPRHPYTQAFLRSVPDVDERKDLEPIGGAPPSLENPPSGCRFHPRCPVAEAGVCDGAAPPTVAFGDGHEATCYAYTDAHPGGDDYDREAVESIRWDADGTEEIGGEEEVER</sequence>
<dbReference type="Proteomes" id="UP000823736">
    <property type="component" value="Unassembled WGS sequence"/>
</dbReference>
<name>A0A8T4GTE7_9EURY</name>
<dbReference type="CDD" id="cd03257">
    <property type="entry name" value="ABC_NikE_OppD_transporters"/>
    <property type="match status" value="1"/>
</dbReference>
<feature type="region of interest" description="Disordered" evidence="13">
    <location>
        <begin position="270"/>
        <end position="289"/>
    </location>
</feature>
<dbReference type="SUPFAM" id="SSF52540">
    <property type="entry name" value="P-loop containing nucleoside triphosphate hydrolases"/>
    <property type="match status" value="1"/>
</dbReference>
<keyword evidence="8" id="KW-0472">Membrane</keyword>
<evidence type="ECO:0000256" key="3">
    <source>
        <dbReference type="ARBA" id="ARBA00022475"/>
    </source>
</evidence>
<dbReference type="FunFam" id="3.40.50.300:FF:000016">
    <property type="entry name" value="Oligopeptide ABC transporter ATP-binding component"/>
    <property type="match status" value="1"/>
</dbReference>
<dbReference type="PANTHER" id="PTHR43297">
    <property type="entry name" value="OLIGOPEPTIDE TRANSPORT ATP-BINDING PROTEIN APPD"/>
    <property type="match status" value="1"/>
</dbReference>
<dbReference type="PROSITE" id="PS00211">
    <property type="entry name" value="ABC_TRANSPORTER_1"/>
    <property type="match status" value="1"/>
</dbReference>
<dbReference type="OrthoDB" id="18209at2157"/>
<dbReference type="AlphaFoldDB" id="A0A8T4GTE7"/>
<protein>
    <recommendedName>
        <fullName evidence="11">Nickel import system ATP-binding protein NikD</fullName>
        <ecNumber evidence="10">7.2.2.11</ecNumber>
    </recommendedName>
</protein>
<evidence type="ECO:0000256" key="13">
    <source>
        <dbReference type="SAM" id="MobiDB-lite"/>
    </source>
</evidence>
<evidence type="ECO:0000256" key="9">
    <source>
        <dbReference type="ARBA" id="ARBA00038669"/>
    </source>
</evidence>
<evidence type="ECO:0000256" key="7">
    <source>
        <dbReference type="ARBA" id="ARBA00023065"/>
    </source>
</evidence>
<dbReference type="Gene3D" id="3.40.50.300">
    <property type="entry name" value="P-loop containing nucleotide triphosphate hydrolases"/>
    <property type="match status" value="1"/>
</dbReference>
<keyword evidence="4" id="KW-0547">Nucleotide-binding</keyword>
<dbReference type="GO" id="GO:0015413">
    <property type="term" value="F:ABC-type nickel transporter activity"/>
    <property type="evidence" value="ECO:0007669"/>
    <property type="project" value="UniProtKB-EC"/>
</dbReference>
<dbReference type="EC" id="7.2.2.11" evidence="10"/>
<evidence type="ECO:0000259" key="14">
    <source>
        <dbReference type="PROSITE" id="PS50893"/>
    </source>
</evidence>
<organism evidence="15 16">
    <name type="scientific">Halolamina salifodinae</name>
    <dbReference type="NCBI Taxonomy" id="1202767"/>
    <lineage>
        <taxon>Archaea</taxon>
        <taxon>Methanobacteriati</taxon>
        <taxon>Methanobacteriota</taxon>
        <taxon>Stenosarchaea group</taxon>
        <taxon>Halobacteria</taxon>
        <taxon>Halobacteriales</taxon>
        <taxon>Haloferacaceae</taxon>
    </lineage>
</organism>
<dbReference type="InterPro" id="IPR003593">
    <property type="entry name" value="AAA+_ATPase"/>
</dbReference>
<dbReference type="GO" id="GO:0015833">
    <property type="term" value="P:peptide transport"/>
    <property type="evidence" value="ECO:0007669"/>
    <property type="project" value="InterPro"/>
</dbReference>
<keyword evidence="5 15" id="KW-0067">ATP-binding</keyword>
<dbReference type="Pfam" id="PF08352">
    <property type="entry name" value="oligo_HPY"/>
    <property type="match status" value="1"/>
</dbReference>
<dbReference type="PROSITE" id="PS50893">
    <property type="entry name" value="ABC_TRANSPORTER_2"/>
    <property type="match status" value="1"/>
</dbReference>
<evidence type="ECO:0000256" key="1">
    <source>
        <dbReference type="ARBA" id="ARBA00004202"/>
    </source>
</evidence>
<keyword evidence="16" id="KW-1185">Reference proteome</keyword>
<keyword evidence="2" id="KW-0813">Transport</keyword>
<evidence type="ECO:0000256" key="10">
    <source>
        <dbReference type="ARBA" id="ARBA00039098"/>
    </source>
</evidence>
<dbReference type="RefSeq" id="WP_209490371.1">
    <property type="nucleotide sequence ID" value="NZ_JAGGLC010000001.1"/>
</dbReference>
<evidence type="ECO:0000256" key="6">
    <source>
        <dbReference type="ARBA" id="ARBA00022967"/>
    </source>
</evidence>
<dbReference type="NCBIfam" id="TIGR01727">
    <property type="entry name" value="oligo_HPY"/>
    <property type="match status" value="1"/>
</dbReference>
<proteinExistence type="predicted"/>
<comment type="caution">
    <text evidence="15">The sequence shown here is derived from an EMBL/GenBank/DDBJ whole genome shotgun (WGS) entry which is preliminary data.</text>
</comment>
<reference evidence="15" key="1">
    <citation type="submission" date="2021-03" db="EMBL/GenBank/DDBJ databases">
        <title>Genomic Encyclopedia of Type Strains, Phase IV (KMG-IV): sequencing the most valuable type-strain genomes for metagenomic binning, comparative biology and taxonomic classification.</title>
        <authorList>
            <person name="Goeker M."/>
        </authorList>
    </citation>
    <scope>NUCLEOTIDE SEQUENCE</scope>
    <source>
        <strain evidence="15">DSM 26232</strain>
    </source>
</reference>
<evidence type="ECO:0000256" key="4">
    <source>
        <dbReference type="ARBA" id="ARBA00022741"/>
    </source>
</evidence>
<evidence type="ECO:0000256" key="2">
    <source>
        <dbReference type="ARBA" id="ARBA00022448"/>
    </source>
</evidence>
<feature type="domain" description="ABC transporter" evidence="14">
    <location>
        <begin position="13"/>
        <end position="261"/>
    </location>
</feature>
<dbReference type="GO" id="GO:0016887">
    <property type="term" value="F:ATP hydrolysis activity"/>
    <property type="evidence" value="ECO:0007669"/>
    <property type="project" value="InterPro"/>
</dbReference>
<dbReference type="GO" id="GO:0005886">
    <property type="term" value="C:plasma membrane"/>
    <property type="evidence" value="ECO:0007669"/>
    <property type="project" value="UniProtKB-SubCell"/>
</dbReference>
<evidence type="ECO:0000256" key="12">
    <source>
        <dbReference type="ARBA" id="ARBA00048610"/>
    </source>
</evidence>
<dbReference type="EMBL" id="JAGGLC010000001">
    <property type="protein sequence ID" value="MBP1986159.1"/>
    <property type="molecule type" value="Genomic_DNA"/>
</dbReference>
<keyword evidence="3" id="KW-1003">Cell membrane</keyword>
<comment type="catalytic activity">
    <reaction evidence="12">
        <text>Ni(2+)(out) + ATP + H2O = Ni(2+)(in) + ADP + phosphate + H(+)</text>
        <dbReference type="Rhea" id="RHEA:15557"/>
        <dbReference type="ChEBI" id="CHEBI:15377"/>
        <dbReference type="ChEBI" id="CHEBI:15378"/>
        <dbReference type="ChEBI" id="CHEBI:30616"/>
        <dbReference type="ChEBI" id="CHEBI:43474"/>
        <dbReference type="ChEBI" id="CHEBI:49786"/>
        <dbReference type="ChEBI" id="CHEBI:456216"/>
        <dbReference type="EC" id="7.2.2.11"/>
    </reaction>
    <physiologicalReaction direction="left-to-right" evidence="12">
        <dbReference type="Rhea" id="RHEA:15558"/>
    </physiologicalReaction>
</comment>
<dbReference type="SMART" id="SM00382">
    <property type="entry name" value="AAA"/>
    <property type="match status" value="1"/>
</dbReference>
<evidence type="ECO:0000313" key="15">
    <source>
        <dbReference type="EMBL" id="MBP1986159.1"/>
    </source>
</evidence>
<comment type="subunit">
    <text evidence="9">The complex is composed of two ATP-binding proteins (NikD and NikE), two transmembrane proteins (NikB and NikC) and a solute-binding protein (NikA).</text>
</comment>
<evidence type="ECO:0000256" key="11">
    <source>
        <dbReference type="ARBA" id="ARBA00044143"/>
    </source>
</evidence>
<evidence type="ECO:0000313" key="16">
    <source>
        <dbReference type="Proteomes" id="UP000823736"/>
    </source>
</evidence>
<dbReference type="Pfam" id="PF00005">
    <property type="entry name" value="ABC_tran"/>
    <property type="match status" value="1"/>
</dbReference>
<evidence type="ECO:0000256" key="8">
    <source>
        <dbReference type="ARBA" id="ARBA00023136"/>
    </source>
</evidence>
<evidence type="ECO:0000256" key="5">
    <source>
        <dbReference type="ARBA" id="ARBA00022840"/>
    </source>
</evidence>
<dbReference type="InterPro" id="IPR050388">
    <property type="entry name" value="ABC_Ni/Peptide_Import"/>
</dbReference>
<keyword evidence="7" id="KW-0406">Ion transport</keyword>
<accession>A0A8T4GTE7</accession>
<dbReference type="InterPro" id="IPR017871">
    <property type="entry name" value="ABC_transporter-like_CS"/>
</dbReference>
<dbReference type="PANTHER" id="PTHR43297:SF13">
    <property type="entry name" value="NICKEL ABC TRANSPORTER, ATP-BINDING PROTEIN"/>
    <property type="match status" value="1"/>
</dbReference>